<evidence type="ECO:0000313" key="5">
    <source>
        <dbReference type="EMBL" id="CAB4251923.1"/>
    </source>
</evidence>
<sequence length="295" mass="33621">MTENVKTLHLSNLPSRPKSTPNFIRLLLKSINPTNEYVLRPSIDLPMNTTASYPAELELLDTKYNIIGISRSHSKNLSSTCFITFVTVENASTFLQTYKSKPLMVNGRNIGLEYAKRESLLAIALDESKPGLFEKILNTRHKQKLLKLDEKEKEIHTMRRKARRLRCKLRKQGLDEEAIALKIKEFQDVTTEAKEAKLNTKLQSNKPTKKKRSTYKIIDNPPNNRLLVQNIPNGTIETEIEELFKGEGFKGIRLVSVRNVAFIEYDTVEQAAAVKDSLGKDPSWKGSIIYITFAK</sequence>
<name>A0A8H2VAY2_9SACH</name>
<dbReference type="Gene3D" id="3.30.70.330">
    <property type="match status" value="2"/>
</dbReference>
<evidence type="ECO:0000256" key="1">
    <source>
        <dbReference type="ARBA" id="ARBA00022884"/>
    </source>
</evidence>
<dbReference type="Proteomes" id="UP000644660">
    <property type="component" value="Unassembled WGS sequence"/>
</dbReference>
<dbReference type="SUPFAM" id="SSF54928">
    <property type="entry name" value="RNA-binding domain, RBD"/>
    <property type="match status" value="2"/>
</dbReference>
<dbReference type="CDD" id="cd12247">
    <property type="entry name" value="RRM2_U1A_like"/>
    <property type="match status" value="1"/>
</dbReference>
<evidence type="ECO:0000256" key="3">
    <source>
        <dbReference type="SAM" id="Coils"/>
    </source>
</evidence>
<evidence type="ECO:0000313" key="6">
    <source>
        <dbReference type="Proteomes" id="UP000644660"/>
    </source>
</evidence>
<evidence type="ECO:0000259" key="4">
    <source>
        <dbReference type="PROSITE" id="PS50102"/>
    </source>
</evidence>
<protein>
    <submittedName>
        <fullName evidence="5">Similar to Saccharomyces cerevisiae YBR119W MUD1 U1 snRNP A protein, homolog of human U1-A</fullName>
    </submittedName>
</protein>
<dbReference type="PANTHER" id="PTHR10501">
    <property type="entry name" value="U1 SMALL NUCLEAR RIBONUCLEOPROTEIN A/U2 SMALL NUCLEAR RIBONUCLEOPROTEIN B"/>
    <property type="match status" value="1"/>
</dbReference>
<dbReference type="InterPro" id="IPR035979">
    <property type="entry name" value="RBD_domain_sf"/>
</dbReference>
<keyword evidence="6" id="KW-1185">Reference proteome</keyword>
<dbReference type="GeneID" id="64855036"/>
<dbReference type="AlphaFoldDB" id="A0A8H2VAY2"/>
<feature type="coiled-coil region" evidence="3">
    <location>
        <begin position="141"/>
        <end position="168"/>
    </location>
</feature>
<gene>
    <name evidence="5" type="ORF">KABA2_01S01936</name>
</gene>
<organism evidence="5 6">
    <name type="scientific">Maudiozyma barnettii</name>
    <dbReference type="NCBI Taxonomy" id="61262"/>
    <lineage>
        <taxon>Eukaryota</taxon>
        <taxon>Fungi</taxon>
        <taxon>Dikarya</taxon>
        <taxon>Ascomycota</taxon>
        <taxon>Saccharomycotina</taxon>
        <taxon>Saccharomycetes</taxon>
        <taxon>Saccharomycetales</taxon>
        <taxon>Saccharomycetaceae</taxon>
        <taxon>Maudiozyma</taxon>
    </lineage>
</organism>
<dbReference type="SMART" id="SM00360">
    <property type="entry name" value="RRM"/>
    <property type="match status" value="1"/>
</dbReference>
<comment type="caution">
    <text evidence="5">The sequence shown here is derived from an EMBL/GenBank/DDBJ whole genome shotgun (WGS) entry which is preliminary data.</text>
</comment>
<dbReference type="GO" id="GO:0003723">
    <property type="term" value="F:RNA binding"/>
    <property type="evidence" value="ECO:0007669"/>
    <property type="project" value="UniProtKB-UniRule"/>
</dbReference>
<dbReference type="Pfam" id="PF00076">
    <property type="entry name" value="RRM_1"/>
    <property type="match status" value="1"/>
</dbReference>
<evidence type="ECO:0000256" key="2">
    <source>
        <dbReference type="PROSITE-ProRule" id="PRU00176"/>
    </source>
</evidence>
<proteinExistence type="predicted"/>
<reference evidence="5 6" key="1">
    <citation type="submission" date="2020-05" db="EMBL/GenBank/DDBJ databases">
        <authorList>
            <person name="Casaregola S."/>
            <person name="Devillers H."/>
            <person name="Grondin C."/>
        </authorList>
    </citation>
    <scope>NUCLEOTIDE SEQUENCE [LARGE SCALE GENOMIC DNA]</scope>
    <source>
        <strain evidence="5 6">CLIB 1767</strain>
    </source>
</reference>
<keyword evidence="1 2" id="KW-0694">RNA-binding</keyword>
<dbReference type="EMBL" id="CAEFZW010000001">
    <property type="protein sequence ID" value="CAB4251923.1"/>
    <property type="molecule type" value="Genomic_DNA"/>
</dbReference>
<dbReference type="OrthoDB" id="266020at2759"/>
<accession>A0A8H2VAY2</accession>
<dbReference type="PROSITE" id="PS50102">
    <property type="entry name" value="RRM"/>
    <property type="match status" value="1"/>
</dbReference>
<dbReference type="InterPro" id="IPR000504">
    <property type="entry name" value="RRM_dom"/>
</dbReference>
<keyword evidence="3" id="KW-0175">Coiled coil</keyword>
<dbReference type="InterPro" id="IPR012677">
    <property type="entry name" value="Nucleotide-bd_a/b_plait_sf"/>
</dbReference>
<feature type="domain" description="RRM" evidence="4">
    <location>
        <begin position="224"/>
        <end position="295"/>
    </location>
</feature>
<dbReference type="RefSeq" id="XP_041403962.1">
    <property type="nucleotide sequence ID" value="XM_041548028.1"/>
</dbReference>